<dbReference type="EMBL" id="BART01032684">
    <property type="protein sequence ID" value="GAH13615.1"/>
    <property type="molecule type" value="Genomic_DNA"/>
</dbReference>
<evidence type="ECO:0000313" key="1">
    <source>
        <dbReference type="EMBL" id="GAH13615.1"/>
    </source>
</evidence>
<dbReference type="AlphaFoldDB" id="X1DZL0"/>
<feature type="non-terminal residue" evidence="1">
    <location>
        <position position="1"/>
    </location>
</feature>
<proteinExistence type="predicted"/>
<gene>
    <name evidence="1" type="ORF">S01H4_56414</name>
</gene>
<reference evidence="1" key="1">
    <citation type="journal article" date="2014" name="Front. Microbiol.">
        <title>High frequency of phylogenetically diverse reductive dehalogenase-homologous genes in deep subseafloor sedimentary metagenomes.</title>
        <authorList>
            <person name="Kawai M."/>
            <person name="Futagami T."/>
            <person name="Toyoda A."/>
            <person name="Takaki Y."/>
            <person name="Nishi S."/>
            <person name="Hori S."/>
            <person name="Arai W."/>
            <person name="Tsubouchi T."/>
            <person name="Morono Y."/>
            <person name="Uchiyama I."/>
            <person name="Ito T."/>
            <person name="Fujiyama A."/>
            <person name="Inagaki F."/>
            <person name="Takami H."/>
        </authorList>
    </citation>
    <scope>NUCLEOTIDE SEQUENCE</scope>
    <source>
        <strain evidence="1">Expedition CK06-06</strain>
    </source>
</reference>
<organism evidence="1">
    <name type="scientific">marine sediment metagenome</name>
    <dbReference type="NCBI Taxonomy" id="412755"/>
    <lineage>
        <taxon>unclassified sequences</taxon>
        <taxon>metagenomes</taxon>
        <taxon>ecological metagenomes</taxon>
    </lineage>
</organism>
<accession>X1DZL0</accession>
<comment type="caution">
    <text evidence="1">The sequence shown here is derived from an EMBL/GenBank/DDBJ whole genome shotgun (WGS) entry which is preliminary data.</text>
</comment>
<protein>
    <submittedName>
        <fullName evidence="1">Uncharacterized protein</fullName>
    </submittedName>
</protein>
<sequence>YGMDFMKANGKQSRKIFKITENTYKQGIHSFSRKHSFIDMSTRKHYEGKHCITIIVNGDEMANVSFMVKR</sequence>
<name>X1DZL0_9ZZZZ</name>